<feature type="region of interest" description="Disordered" evidence="1">
    <location>
        <begin position="57"/>
        <end position="77"/>
    </location>
</feature>
<keyword evidence="2" id="KW-0732">Signal</keyword>
<organism evidence="3 4">
    <name type="scientific">Rhizobium paknamense</name>
    <dbReference type="NCBI Taxonomy" id="1206817"/>
    <lineage>
        <taxon>Bacteria</taxon>
        <taxon>Pseudomonadati</taxon>
        <taxon>Pseudomonadota</taxon>
        <taxon>Alphaproteobacteria</taxon>
        <taxon>Hyphomicrobiales</taxon>
        <taxon>Rhizobiaceae</taxon>
        <taxon>Rhizobium/Agrobacterium group</taxon>
        <taxon>Rhizobium</taxon>
    </lineage>
</organism>
<evidence type="ECO:0008006" key="5">
    <source>
        <dbReference type="Google" id="ProtNLM"/>
    </source>
</evidence>
<keyword evidence="4" id="KW-1185">Reference proteome</keyword>
<feature type="signal peptide" evidence="2">
    <location>
        <begin position="1"/>
        <end position="25"/>
    </location>
</feature>
<feature type="chain" id="PRO_5047100124" description="Secreted protein" evidence="2">
    <location>
        <begin position="26"/>
        <end position="114"/>
    </location>
</feature>
<evidence type="ECO:0000313" key="3">
    <source>
        <dbReference type="EMBL" id="MDQ0456540.1"/>
    </source>
</evidence>
<evidence type="ECO:0000313" key="4">
    <source>
        <dbReference type="Proteomes" id="UP001235269"/>
    </source>
</evidence>
<dbReference type="RefSeq" id="WP_307158734.1">
    <property type="nucleotide sequence ID" value="NZ_JAUSWH010000009.1"/>
</dbReference>
<comment type="caution">
    <text evidence="3">The sequence shown here is derived from an EMBL/GenBank/DDBJ whole genome shotgun (WGS) entry which is preliminary data.</text>
</comment>
<sequence>MSGKCLQVAVLTAVLLPCLFQPAGASTGAVTCGKRNFTALTPADRLDRLDQFRDTLSPQDRNRLDRAMPRSSQGGVASCDAVESSRASCEDAAYAKALRETHLMRPFLSSLCAP</sequence>
<evidence type="ECO:0000256" key="1">
    <source>
        <dbReference type="SAM" id="MobiDB-lite"/>
    </source>
</evidence>
<accession>A0ABU0IE65</accession>
<proteinExistence type="predicted"/>
<name>A0ABU0IE65_9HYPH</name>
<reference evidence="3 4" key="1">
    <citation type="submission" date="2023-07" db="EMBL/GenBank/DDBJ databases">
        <title>Genomic Encyclopedia of Type Strains, Phase IV (KMG-IV): sequencing the most valuable type-strain genomes for metagenomic binning, comparative biology and taxonomic classification.</title>
        <authorList>
            <person name="Goeker M."/>
        </authorList>
    </citation>
    <scope>NUCLEOTIDE SEQUENCE [LARGE SCALE GENOMIC DNA]</scope>
    <source>
        <strain evidence="3 4">DSM 100301</strain>
    </source>
</reference>
<gene>
    <name evidence="3" type="ORF">QO005_002882</name>
</gene>
<evidence type="ECO:0000256" key="2">
    <source>
        <dbReference type="SAM" id="SignalP"/>
    </source>
</evidence>
<protein>
    <recommendedName>
        <fullName evidence="5">Secreted protein</fullName>
    </recommendedName>
</protein>
<dbReference type="EMBL" id="JAUSWH010000009">
    <property type="protein sequence ID" value="MDQ0456540.1"/>
    <property type="molecule type" value="Genomic_DNA"/>
</dbReference>
<dbReference type="Proteomes" id="UP001235269">
    <property type="component" value="Unassembled WGS sequence"/>
</dbReference>